<dbReference type="RefSeq" id="WP_253235952.1">
    <property type="nucleotide sequence ID" value="NZ_JAMYJR010000002.1"/>
</dbReference>
<dbReference type="InterPro" id="IPR018060">
    <property type="entry name" value="HTH_AraC"/>
</dbReference>
<dbReference type="PRINTS" id="PR00032">
    <property type="entry name" value="HTHARAC"/>
</dbReference>
<evidence type="ECO:0000313" key="6">
    <source>
        <dbReference type="EMBL" id="MCO8269563.1"/>
    </source>
</evidence>
<proteinExistence type="predicted"/>
<feature type="compositionally biased region" description="Basic residues" evidence="4">
    <location>
        <begin position="36"/>
        <end position="51"/>
    </location>
</feature>
<accession>A0ABT1DGE5</accession>
<dbReference type="InterPro" id="IPR020449">
    <property type="entry name" value="Tscrpt_reg_AraC-type_HTH"/>
</dbReference>
<sequence length="116" mass="12953">MLRAPRRPGRAAHPSGPPAPHRHDRPRRAGPGLRGPGRRRRGPGRAGAPRRPRGDAAHRGRTVRAIAEKVGWPDQNYFARRFRAHYGLTATEYRTRFTRGIDLGSVRRPPPPAATH</sequence>
<comment type="caution">
    <text evidence="6">The sequence shown here is derived from an EMBL/GenBank/DDBJ whole genome shotgun (WGS) entry which is preliminary data.</text>
</comment>
<dbReference type="Gene3D" id="1.10.10.60">
    <property type="entry name" value="Homeodomain-like"/>
    <property type="match status" value="1"/>
</dbReference>
<dbReference type="Pfam" id="PF00165">
    <property type="entry name" value="HTH_AraC"/>
    <property type="match status" value="1"/>
</dbReference>
<evidence type="ECO:0000256" key="4">
    <source>
        <dbReference type="SAM" id="MobiDB-lite"/>
    </source>
</evidence>
<feature type="region of interest" description="Disordered" evidence="4">
    <location>
        <begin position="1"/>
        <end position="62"/>
    </location>
</feature>
<keyword evidence="1" id="KW-0805">Transcription regulation</keyword>
<dbReference type="Proteomes" id="UP001523369">
    <property type="component" value="Unassembled WGS sequence"/>
</dbReference>
<dbReference type="EMBL" id="JAMYJR010000002">
    <property type="protein sequence ID" value="MCO8269563.1"/>
    <property type="molecule type" value="Genomic_DNA"/>
</dbReference>
<evidence type="ECO:0000259" key="5">
    <source>
        <dbReference type="PROSITE" id="PS01124"/>
    </source>
</evidence>
<dbReference type="SUPFAM" id="SSF46689">
    <property type="entry name" value="Homeodomain-like"/>
    <property type="match status" value="1"/>
</dbReference>
<dbReference type="InterPro" id="IPR009057">
    <property type="entry name" value="Homeodomain-like_sf"/>
</dbReference>
<gene>
    <name evidence="6" type="ORF">M1L60_03035</name>
</gene>
<protein>
    <submittedName>
        <fullName evidence="6">AraC family transcriptional regulator</fullName>
    </submittedName>
</protein>
<keyword evidence="3" id="KW-0804">Transcription</keyword>
<evidence type="ECO:0000256" key="2">
    <source>
        <dbReference type="ARBA" id="ARBA00023125"/>
    </source>
</evidence>
<organism evidence="6 7">
    <name type="scientific">Paractinoplanes aksuensis</name>
    <dbReference type="NCBI Taxonomy" id="2939490"/>
    <lineage>
        <taxon>Bacteria</taxon>
        <taxon>Bacillati</taxon>
        <taxon>Actinomycetota</taxon>
        <taxon>Actinomycetes</taxon>
        <taxon>Micromonosporales</taxon>
        <taxon>Micromonosporaceae</taxon>
        <taxon>Paractinoplanes</taxon>
    </lineage>
</organism>
<evidence type="ECO:0000256" key="3">
    <source>
        <dbReference type="ARBA" id="ARBA00023163"/>
    </source>
</evidence>
<reference evidence="6 7" key="1">
    <citation type="submission" date="2022-06" db="EMBL/GenBank/DDBJ databases">
        <title>New Species of the Genus Actinoplanes, ActinopZanes ferrugineus.</title>
        <authorList>
            <person name="Ding P."/>
        </authorList>
    </citation>
    <scope>NUCLEOTIDE SEQUENCE [LARGE SCALE GENOMIC DNA]</scope>
    <source>
        <strain evidence="6 7">TRM88003</strain>
    </source>
</reference>
<feature type="domain" description="HTH araC/xylS-type" evidence="5">
    <location>
        <begin position="62"/>
        <end position="96"/>
    </location>
</feature>
<evidence type="ECO:0000256" key="1">
    <source>
        <dbReference type="ARBA" id="ARBA00023015"/>
    </source>
</evidence>
<name>A0ABT1DGE5_9ACTN</name>
<feature type="compositionally biased region" description="Basic residues" evidence="4">
    <location>
        <begin position="1"/>
        <end position="10"/>
    </location>
</feature>
<keyword evidence="2" id="KW-0238">DNA-binding</keyword>
<evidence type="ECO:0000313" key="7">
    <source>
        <dbReference type="Proteomes" id="UP001523369"/>
    </source>
</evidence>
<dbReference type="PROSITE" id="PS01124">
    <property type="entry name" value="HTH_ARAC_FAMILY_2"/>
    <property type="match status" value="1"/>
</dbReference>
<keyword evidence="7" id="KW-1185">Reference proteome</keyword>